<dbReference type="InterPro" id="IPR036249">
    <property type="entry name" value="Thioredoxin-like_sf"/>
</dbReference>
<organism evidence="10">
    <name type="scientific">Mycolicibacterium mucogenicum DSM 44124</name>
    <dbReference type="NCBI Taxonomy" id="1226753"/>
    <lineage>
        <taxon>Bacteria</taxon>
        <taxon>Bacillati</taxon>
        <taxon>Actinomycetota</taxon>
        <taxon>Actinomycetes</taxon>
        <taxon>Mycobacteriales</taxon>
        <taxon>Mycobacteriaceae</taxon>
        <taxon>Mycolicibacterium</taxon>
    </lineage>
</organism>
<evidence type="ECO:0000259" key="8">
    <source>
        <dbReference type="Pfam" id="PF13462"/>
    </source>
</evidence>
<protein>
    <submittedName>
        <fullName evidence="9">Thioredoxin domain-containing protein</fullName>
    </submittedName>
</protein>
<evidence type="ECO:0000256" key="3">
    <source>
        <dbReference type="ARBA" id="ARBA00023002"/>
    </source>
</evidence>
<keyword evidence="5" id="KW-0676">Redox-active center</keyword>
<dbReference type="Gene3D" id="3.40.30.10">
    <property type="entry name" value="Glutaredoxin"/>
    <property type="match status" value="1"/>
</dbReference>
<keyword evidence="7" id="KW-0472">Membrane</keyword>
<comment type="similarity">
    <text evidence="1">Belongs to the thioredoxin family. DsbA subfamily.</text>
</comment>
<dbReference type="EMBL" id="POTL01000001">
    <property type="protein sequence ID" value="TLH53100.1"/>
    <property type="molecule type" value="Genomic_DNA"/>
</dbReference>
<dbReference type="PANTHER" id="PTHR13887">
    <property type="entry name" value="GLUTATHIONE S-TRANSFERASE KAPPA"/>
    <property type="match status" value="1"/>
</dbReference>
<feature type="region of interest" description="Disordered" evidence="6">
    <location>
        <begin position="1"/>
        <end position="20"/>
    </location>
</feature>
<dbReference type="AlphaFoldDB" id="A0A8H2PFQ8"/>
<reference evidence="9 11" key="3">
    <citation type="journal article" date="2019" name="Sci. Rep.">
        <title>Insight into the biology of Mycobacterium mucogenicum and Mycobacterium neoaurum clade members.</title>
        <authorList>
            <person name="Behra P.R.K."/>
            <person name="Pettersson B.M.F."/>
            <person name="Ramesh M."/>
            <person name="Dasgupta S."/>
            <person name="Kirsebom L.A."/>
        </authorList>
    </citation>
    <scope>NUCLEOTIDE SEQUENCE [LARGE SCALE GENOMIC DNA]</scope>
    <source>
        <strain evidence="9 11">DSM 44124</strain>
    </source>
</reference>
<gene>
    <name evidence="9" type="ORF">C1S78_012700</name>
    <name evidence="10" type="ORF">C1S78_12665</name>
</gene>
<feature type="compositionally biased region" description="Pro residues" evidence="6">
    <location>
        <begin position="1"/>
        <end position="14"/>
    </location>
</feature>
<dbReference type="CDD" id="cd02972">
    <property type="entry name" value="DsbA_family"/>
    <property type="match status" value="1"/>
</dbReference>
<evidence type="ECO:0000256" key="1">
    <source>
        <dbReference type="ARBA" id="ARBA00005791"/>
    </source>
</evidence>
<dbReference type="Proteomes" id="UP000309231">
    <property type="component" value="Chromosome"/>
</dbReference>
<feature type="transmembrane region" description="Helical" evidence="7">
    <location>
        <begin position="37"/>
        <end position="59"/>
    </location>
</feature>
<dbReference type="SUPFAM" id="SSF52833">
    <property type="entry name" value="Thioredoxin-like"/>
    <property type="match status" value="1"/>
</dbReference>
<dbReference type="GeneID" id="76725777"/>
<evidence type="ECO:0000313" key="9">
    <source>
        <dbReference type="EMBL" id="QPG71714.1"/>
    </source>
</evidence>
<evidence type="ECO:0000256" key="2">
    <source>
        <dbReference type="ARBA" id="ARBA00022729"/>
    </source>
</evidence>
<keyword evidence="4" id="KW-1015">Disulfide bond</keyword>
<keyword evidence="11" id="KW-1185">Reference proteome</keyword>
<keyword evidence="7" id="KW-0812">Transmembrane</keyword>
<evidence type="ECO:0000256" key="4">
    <source>
        <dbReference type="ARBA" id="ARBA00023157"/>
    </source>
</evidence>
<evidence type="ECO:0000256" key="5">
    <source>
        <dbReference type="ARBA" id="ARBA00023284"/>
    </source>
</evidence>
<keyword evidence="3" id="KW-0560">Oxidoreductase</keyword>
<evidence type="ECO:0000256" key="6">
    <source>
        <dbReference type="SAM" id="MobiDB-lite"/>
    </source>
</evidence>
<reference evidence="9 11" key="2">
    <citation type="journal article" date="2019" name="BMC Evol. Biol.">
        <title>Comparative genomics of Mycobacterium mucogenicum and Mycobacterium neoaurum clade members emphasizing tRNA and non-coding RNA.</title>
        <authorList>
            <person name="Behra P.R.K."/>
            <person name="Pettersson B.M.F."/>
            <person name="Das S."/>
            <person name="Dasgupta S."/>
            <person name="Kirsebom L.A."/>
        </authorList>
    </citation>
    <scope>NUCLEOTIDE SEQUENCE [LARGE SCALE GENOMIC DNA]</scope>
    <source>
        <strain evidence="9 11">DSM 44124</strain>
    </source>
</reference>
<keyword evidence="7" id="KW-1133">Transmembrane helix</keyword>
<dbReference type="RefSeq" id="WP_053853656.1">
    <property type="nucleotide sequence ID" value="NZ_ANBS01000012.1"/>
</dbReference>
<dbReference type="Pfam" id="PF13462">
    <property type="entry name" value="Thioredoxin_4"/>
    <property type="match status" value="1"/>
</dbReference>
<keyword evidence="2" id="KW-0732">Signal</keyword>
<evidence type="ECO:0000313" key="11">
    <source>
        <dbReference type="Proteomes" id="UP000309231"/>
    </source>
</evidence>
<evidence type="ECO:0000313" key="10">
    <source>
        <dbReference type="EMBL" id="TLH53100.1"/>
    </source>
</evidence>
<dbReference type="InterPro" id="IPR012336">
    <property type="entry name" value="Thioredoxin-like_fold"/>
</dbReference>
<sequence length="268" mass="27921">MTQPGPWGPPPPDQPQYYGAPQYVPGFPPPKKSRTGWVMFAVIAVIALVAAGVAAVIVLRHKNVPVGGAAETSSADAGPTPLRSIRLAAPNVATKPGSSEPKATLTVYEDFLCPFCGRFEQVYGPTIGKLITDGRIAVDYTMVSILGRGDLTSYSVRAGAAAYCVADADTAAFQRFHAALFAHQPDESAQTFPSDDELVAQAEKAGAPDSVADCITGGKYRAMVNNAVKSAGINSTPTVLLNGTDIGDAVLLHPDPQALLDQLKTVSG</sequence>
<proteinExistence type="inferred from homology"/>
<dbReference type="GO" id="GO:0016491">
    <property type="term" value="F:oxidoreductase activity"/>
    <property type="evidence" value="ECO:0007669"/>
    <property type="project" value="UniProtKB-KW"/>
</dbReference>
<reference evidence="10" key="1">
    <citation type="submission" date="2018-01" db="EMBL/GenBank/DDBJ databases">
        <title>Comparative genomics of Mycobacterium mucogenicum and Mycobacterium neoaurum clade members emphasizing tRNA and non-coding RNA.</title>
        <authorList>
            <person name="Behra P.R.K."/>
            <person name="Pettersson B.M.F."/>
            <person name="Das S."/>
            <person name="Dasgupta S."/>
            <person name="Kirsebom L.A."/>
        </authorList>
    </citation>
    <scope>NUCLEOTIDE SEQUENCE</scope>
    <source>
        <strain evidence="10">DSM 44124</strain>
    </source>
</reference>
<dbReference type="KEGG" id="mmuc:C1S78_012700"/>
<dbReference type="PANTHER" id="PTHR13887:SF14">
    <property type="entry name" value="DISULFIDE BOND FORMATION PROTEIN D"/>
    <property type="match status" value="1"/>
</dbReference>
<dbReference type="EMBL" id="CP062008">
    <property type="protein sequence ID" value="QPG71714.1"/>
    <property type="molecule type" value="Genomic_DNA"/>
</dbReference>
<accession>A0A8H2PFQ8</accession>
<evidence type="ECO:0000256" key="7">
    <source>
        <dbReference type="SAM" id="Phobius"/>
    </source>
</evidence>
<name>A0A8H2PFQ8_MYCMU</name>
<feature type="domain" description="Thioredoxin-like fold" evidence="8">
    <location>
        <begin position="97"/>
        <end position="248"/>
    </location>
</feature>